<evidence type="ECO:0000313" key="1">
    <source>
        <dbReference type="EnsemblMetazoa" id="PPA37606.1"/>
    </source>
</evidence>
<reference evidence="2" key="1">
    <citation type="journal article" date="2008" name="Nat. Genet.">
        <title>The Pristionchus pacificus genome provides a unique perspective on nematode lifestyle and parasitism.</title>
        <authorList>
            <person name="Dieterich C."/>
            <person name="Clifton S.W."/>
            <person name="Schuster L.N."/>
            <person name="Chinwalla A."/>
            <person name="Delehaunty K."/>
            <person name="Dinkelacker I."/>
            <person name="Fulton L."/>
            <person name="Fulton R."/>
            <person name="Godfrey J."/>
            <person name="Minx P."/>
            <person name="Mitreva M."/>
            <person name="Roeseler W."/>
            <person name="Tian H."/>
            <person name="Witte H."/>
            <person name="Yang S.P."/>
            <person name="Wilson R.K."/>
            <person name="Sommer R.J."/>
        </authorList>
    </citation>
    <scope>NUCLEOTIDE SEQUENCE [LARGE SCALE GENOMIC DNA]</scope>
    <source>
        <strain evidence="2">PS312</strain>
    </source>
</reference>
<reference evidence="1" key="2">
    <citation type="submission" date="2022-06" db="UniProtKB">
        <authorList>
            <consortium name="EnsemblMetazoa"/>
        </authorList>
    </citation>
    <scope>IDENTIFICATION</scope>
    <source>
        <strain evidence="1">PS312</strain>
    </source>
</reference>
<accession>A0A8R1YX91</accession>
<dbReference type="EnsemblMetazoa" id="PPA37606.1">
    <property type="protein sequence ID" value="PPA37606.1"/>
    <property type="gene ID" value="WBGene00275975"/>
</dbReference>
<organism evidence="1 2">
    <name type="scientific">Pristionchus pacificus</name>
    <name type="common">Parasitic nematode worm</name>
    <dbReference type="NCBI Taxonomy" id="54126"/>
    <lineage>
        <taxon>Eukaryota</taxon>
        <taxon>Metazoa</taxon>
        <taxon>Ecdysozoa</taxon>
        <taxon>Nematoda</taxon>
        <taxon>Chromadorea</taxon>
        <taxon>Rhabditida</taxon>
        <taxon>Rhabditina</taxon>
        <taxon>Diplogasteromorpha</taxon>
        <taxon>Diplogasteroidea</taxon>
        <taxon>Neodiplogasteridae</taxon>
        <taxon>Pristionchus</taxon>
    </lineage>
</organism>
<proteinExistence type="predicted"/>
<protein>
    <submittedName>
        <fullName evidence="1">Uncharacterized protein</fullName>
    </submittedName>
</protein>
<accession>A0A2A6BA42</accession>
<sequence length="120" mass="13922">MPSRREFILALEIVLCAVASWMLVEAVVEFTHRGYTSFESLTRDSSIAFTVGPVNVRIETVLIFFVLLFPILFHLPADGETSAKHGGTTIVRRFSERRKRNSQKYKRELMKEFQQEKNKQ</sequence>
<gene>
    <name evidence="1" type="primary">WBGene00275975</name>
</gene>
<dbReference type="Proteomes" id="UP000005239">
    <property type="component" value="Unassembled WGS sequence"/>
</dbReference>
<name>A0A2A6BA42_PRIPA</name>
<dbReference type="AlphaFoldDB" id="A0A2A6BA42"/>
<keyword evidence="2" id="KW-1185">Reference proteome</keyword>
<evidence type="ECO:0000313" key="2">
    <source>
        <dbReference type="Proteomes" id="UP000005239"/>
    </source>
</evidence>